<sequence length="28" mass="3028">MNSVIKGASYILVHTPSMVLYNGTTQTT</sequence>
<proteinExistence type="predicted"/>
<feature type="non-terminal residue" evidence="2">
    <location>
        <position position="28"/>
    </location>
</feature>
<dbReference type="Proteomes" id="UP000254051">
    <property type="component" value="Unassembled WGS sequence"/>
</dbReference>
<evidence type="ECO:0000313" key="3">
    <source>
        <dbReference type="Proteomes" id="UP000254051"/>
    </source>
</evidence>
<evidence type="ECO:0000313" key="1">
    <source>
        <dbReference type="EMBL" id="SUQ16437.1"/>
    </source>
</evidence>
<dbReference type="EMBL" id="UHJJ01000036">
    <property type="protein sequence ID" value="SUQ16446.1"/>
    <property type="molecule type" value="Genomic_DNA"/>
</dbReference>
<evidence type="ECO:0000313" key="2">
    <source>
        <dbReference type="EMBL" id="SUQ16446.1"/>
    </source>
</evidence>
<keyword evidence="3" id="KW-1185">Reference proteome</keyword>
<reference evidence="2" key="2">
    <citation type="submission" date="2017-07" db="EMBL/GenBank/DDBJ databases">
        <authorList>
            <person name="Sun Z.S."/>
            <person name="Albrecht U."/>
            <person name="Echele G."/>
            <person name="Lee C.C."/>
        </authorList>
    </citation>
    <scope>NUCLEOTIDE SEQUENCE [LARGE SCALE GENOMIC DNA]</scope>
    <source>
        <strain evidence="2">NLAE-zl-C134</strain>
    </source>
</reference>
<name>A0A315ZIW4_9FIRM</name>
<dbReference type="EMBL" id="UHJJ01000035">
    <property type="protein sequence ID" value="SUQ16437.1"/>
    <property type="molecule type" value="Genomic_DNA"/>
</dbReference>
<reference evidence="3" key="1">
    <citation type="submission" date="2017-07" db="EMBL/GenBank/DDBJ databases">
        <authorList>
            <person name="Varghese N."/>
            <person name="Submissions S."/>
        </authorList>
    </citation>
    <scope>NUCLEOTIDE SEQUENCE [LARGE SCALE GENOMIC DNA]</scope>
    <source>
        <strain evidence="3">NLAE-zl-C134</strain>
    </source>
</reference>
<gene>
    <name evidence="1" type="ORF">SAMN05216529_1351</name>
    <name evidence="2" type="ORF">SAMN05216529_1365</name>
</gene>
<organism evidence="2 3">
    <name type="scientific">Faecalicatena contorta</name>
    <dbReference type="NCBI Taxonomy" id="39482"/>
    <lineage>
        <taxon>Bacteria</taxon>
        <taxon>Bacillati</taxon>
        <taxon>Bacillota</taxon>
        <taxon>Clostridia</taxon>
        <taxon>Lachnospirales</taxon>
        <taxon>Lachnospiraceae</taxon>
        <taxon>Faecalicatena</taxon>
    </lineage>
</organism>
<dbReference type="AlphaFoldDB" id="A0A315ZIW4"/>
<protein>
    <submittedName>
        <fullName evidence="2">Uncharacterized protein</fullName>
    </submittedName>
</protein>
<accession>A0A315ZIW4</accession>